<dbReference type="InterPro" id="IPR027469">
    <property type="entry name" value="Cation_efflux_TMD_sf"/>
</dbReference>
<comment type="subcellular location">
    <subcellularLocation>
        <location evidence="1">Membrane</location>
        <topology evidence="1">Multi-pass membrane protein</topology>
    </subcellularLocation>
</comment>
<dbReference type="InterPro" id="IPR058533">
    <property type="entry name" value="Cation_efflux_TM"/>
</dbReference>
<dbReference type="Gene3D" id="3.30.70.1350">
    <property type="entry name" value="Cation efflux protein, cytoplasmic domain"/>
    <property type="match status" value="1"/>
</dbReference>
<dbReference type="InterPro" id="IPR050291">
    <property type="entry name" value="CDF_Transporter"/>
</dbReference>
<evidence type="ECO:0000313" key="10">
    <source>
        <dbReference type="EMBL" id="MTV29720.1"/>
    </source>
</evidence>
<evidence type="ECO:0000256" key="6">
    <source>
        <dbReference type="ARBA" id="ARBA00023136"/>
    </source>
</evidence>
<organism evidence="10 11">
    <name type="scientific">Rhodoblastus acidophilus</name>
    <name type="common">Rhodopseudomonas acidophila</name>
    <dbReference type="NCBI Taxonomy" id="1074"/>
    <lineage>
        <taxon>Bacteria</taxon>
        <taxon>Pseudomonadati</taxon>
        <taxon>Pseudomonadota</taxon>
        <taxon>Alphaproteobacteria</taxon>
        <taxon>Hyphomicrobiales</taxon>
        <taxon>Rhodoblastaceae</taxon>
        <taxon>Rhodoblastus</taxon>
    </lineage>
</organism>
<dbReference type="EMBL" id="WNKS01000001">
    <property type="protein sequence ID" value="MTV29720.1"/>
    <property type="molecule type" value="Genomic_DNA"/>
</dbReference>
<evidence type="ECO:0000256" key="7">
    <source>
        <dbReference type="SAM" id="Phobius"/>
    </source>
</evidence>
<dbReference type="AlphaFoldDB" id="A0A6N8DH92"/>
<evidence type="ECO:0000256" key="2">
    <source>
        <dbReference type="ARBA" id="ARBA00008114"/>
    </source>
</evidence>
<dbReference type="Gene3D" id="1.20.1510.10">
    <property type="entry name" value="Cation efflux protein transmembrane domain"/>
    <property type="match status" value="1"/>
</dbReference>
<keyword evidence="6 7" id="KW-0472">Membrane</keyword>
<evidence type="ECO:0000256" key="1">
    <source>
        <dbReference type="ARBA" id="ARBA00004141"/>
    </source>
</evidence>
<dbReference type="GO" id="GO:0015093">
    <property type="term" value="F:ferrous iron transmembrane transporter activity"/>
    <property type="evidence" value="ECO:0007669"/>
    <property type="project" value="TreeGrafter"/>
</dbReference>
<feature type="transmembrane region" description="Helical" evidence="7">
    <location>
        <begin position="75"/>
        <end position="97"/>
    </location>
</feature>
<dbReference type="PANTHER" id="PTHR43840">
    <property type="entry name" value="MITOCHONDRIAL METAL TRANSPORTER 1-RELATED"/>
    <property type="match status" value="1"/>
</dbReference>
<evidence type="ECO:0000256" key="3">
    <source>
        <dbReference type="ARBA" id="ARBA00022448"/>
    </source>
</evidence>
<dbReference type="GO" id="GO:0005886">
    <property type="term" value="C:plasma membrane"/>
    <property type="evidence" value="ECO:0007669"/>
    <property type="project" value="TreeGrafter"/>
</dbReference>
<dbReference type="GO" id="GO:0015341">
    <property type="term" value="F:zinc efflux antiporter activity"/>
    <property type="evidence" value="ECO:0007669"/>
    <property type="project" value="TreeGrafter"/>
</dbReference>
<dbReference type="Proteomes" id="UP000439113">
    <property type="component" value="Unassembled WGS sequence"/>
</dbReference>
<feature type="transmembrane region" description="Helical" evidence="7">
    <location>
        <begin position="41"/>
        <end position="59"/>
    </location>
</feature>
<dbReference type="OrthoDB" id="9806522at2"/>
<reference evidence="10 11" key="1">
    <citation type="submission" date="2019-11" db="EMBL/GenBank/DDBJ databases">
        <title>Whole-genome sequence of a Rhodoblastus acidophilus DSM 142.</title>
        <authorList>
            <person name="Kyndt J.A."/>
            <person name="Meyer T.E."/>
        </authorList>
    </citation>
    <scope>NUCLEOTIDE SEQUENCE [LARGE SCALE GENOMIC DNA]</scope>
    <source>
        <strain evidence="10 11">DSM 142</strain>
    </source>
</reference>
<evidence type="ECO:0000256" key="5">
    <source>
        <dbReference type="ARBA" id="ARBA00022989"/>
    </source>
</evidence>
<comment type="caution">
    <text evidence="10">The sequence shown here is derived from an EMBL/GenBank/DDBJ whole genome shotgun (WGS) entry which is preliminary data.</text>
</comment>
<evidence type="ECO:0000256" key="4">
    <source>
        <dbReference type="ARBA" id="ARBA00022692"/>
    </source>
</evidence>
<dbReference type="GO" id="GO:0015086">
    <property type="term" value="F:cadmium ion transmembrane transporter activity"/>
    <property type="evidence" value="ECO:0007669"/>
    <property type="project" value="TreeGrafter"/>
</dbReference>
<evidence type="ECO:0000313" key="11">
    <source>
        <dbReference type="Proteomes" id="UP000439113"/>
    </source>
</evidence>
<dbReference type="GO" id="GO:0006882">
    <property type="term" value="P:intracellular zinc ion homeostasis"/>
    <property type="evidence" value="ECO:0007669"/>
    <property type="project" value="TreeGrafter"/>
</dbReference>
<keyword evidence="5 7" id="KW-1133">Transmembrane helix</keyword>
<accession>A0A6N8DH92</accession>
<keyword evidence="3" id="KW-0813">Transport</keyword>
<dbReference type="Pfam" id="PF01545">
    <property type="entry name" value="Cation_efflux"/>
    <property type="match status" value="1"/>
</dbReference>
<feature type="transmembrane region" description="Helical" evidence="7">
    <location>
        <begin position="149"/>
        <end position="171"/>
    </location>
</feature>
<keyword evidence="4 7" id="KW-0812">Transmembrane</keyword>
<dbReference type="RefSeq" id="WP_155444369.1">
    <property type="nucleotide sequence ID" value="NZ_JAOQNR010000001.1"/>
</dbReference>
<proteinExistence type="inferred from homology"/>
<name>A0A6N8DH92_RHOAC</name>
<dbReference type="SUPFAM" id="SSF161111">
    <property type="entry name" value="Cation efflux protein transmembrane domain-like"/>
    <property type="match status" value="1"/>
</dbReference>
<dbReference type="SUPFAM" id="SSF160240">
    <property type="entry name" value="Cation efflux protein cytoplasmic domain-like"/>
    <property type="match status" value="1"/>
</dbReference>
<evidence type="ECO:0000259" key="8">
    <source>
        <dbReference type="Pfam" id="PF01545"/>
    </source>
</evidence>
<dbReference type="Pfam" id="PF16916">
    <property type="entry name" value="ZT_dimer"/>
    <property type="match status" value="1"/>
</dbReference>
<gene>
    <name evidence="10" type="ORF">GJ654_01785</name>
</gene>
<protein>
    <submittedName>
        <fullName evidence="10">Cation diffusion facilitator family transporter</fullName>
    </submittedName>
</protein>
<dbReference type="InterPro" id="IPR036837">
    <property type="entry name" value="Cation_efflux_CTD_sf"/>
</dbReference>
<dbReference type="InterPro" id="IPR002524">
    <property type="entry name" value="Cation_efflux"/>
</dbReference>
<dbReference type="PANTHER" id="PTHR43840:SF15">
    <property type="entry name" value="MITOCHONDRIAL METAL TRANSPORTER 1-RELATED"/>
    <property type="match status" value="1"/>
</dbReference>
<sequence length="298" mass="31669">MPLSRKIALGSLAVSLIVLLIKGFAWYVTGSVALFSDALESVINVVTAIAAIAAIRYAAQPADEKHPYGHHKAEYISAVVVGVLIVLAGVAILHEAYKSLLAPKPIDAPLLGVGISTVATVLNAVWSAVLIRQGRKHHSPALVADGKHLFADVVTSAGVVVGVGMVVVTGIQVLDAVIAGLVALHVLWSGWEVFRENSGSLLDETAPEDQLVAIRKILADHARDAIAFHDLRTRYAGKVTFIDLHLLVAGDMTVARSHEICDRIEAALKEALLETVVTIHVEPHDKAETTDRRLASAS</sequence>
<feature type="transmembrane region" description="Helical" evidence="7">
    <location>
        <begin position="7"/>
        <end position="29"/>
    </location>
</feature>
<dbReference type="NCBIfam" id="TIGR01297">
    <property type="entry name" value="CDF"/>
    <property type="match status" value="1"/>
</dbReference>
<evidence type="ECO:0000259" key="9">
    <source>
        <dbReference type="Pfam" id="PF16916"/>
    </source>
</evidence>
<comment type="similarity">
    <text evidence="2">Belongs to the cation diffusion facilitator (CDF) transporter (TC 2.A.4) family.</text>
</comment>
<feature type="domain" description="Cation efflux protein cytoplasmic" evidence="9">
    <location>
        <begin position="207"/>
        <end position="284"/>
    </location>
</feature>
<feature type="transmembrane region" description="Helical" evidence="7">
    <location>
        <begin position="109"/>
        <end position="129"/>
    </location>
</feature>
<dbReference type="InterPro" id="IPR027470">
    <property type="entry name" value="Cation_efflux_CTD"/>
</dbReference>
<feature type="domain" description="Cation efflux protein transmembrane" evidence="8">
    <location>
        <begin position="11"/>
        <end position="202"/>
    </location>
</feature>